<proteinExistence type="predicted"/>
<comment type="caution">
    <text evidence="1">The sequence shown here is derived from an EMBL/GenBank/DDBJ whole genome shotgun (WGS) entry which is preliminary data.</text>
</comment>
<organism evidence="1 2">
    <name type="scientific">Methanosarcina baikalica</name>
    <dbReference type="NCBI Taxonomy" id="3073890"/>
    <lineage>
        <taxon>Archaea</taxon>
        <taxon>Methanobacteriati</taxon>
        <taxon>Methanobacteriota</taxon>
        <taxon>Stenosarchaea group</taxon>
        <taxon>Methanomicrobia</taxon>
        <taxon>Methanosarcinales</taxon>
        <taxon>Methanosarcinaceae</taxon>
        <taxon>Methanosarcina</taxon>
    </lineage>
</organism>
<evidence type="ECO:0000313" key="1">
    <source>
        <dbReference type="EMBL" id="MDR7666725.1"/>
    </source>
</evidence>
<dbReference type="EMBL" id="JAVKPK010000064">
    <property type="protein sequence ID" value="MDR7666725.1"/>
    <property type="molecule type" value="Genomic_DNA"/>
</dbReference>
<dbReference type="RefSeq" id="WP_310576755.1">
    <property type="nucleotide sequence ID" value="NZ_JAVKPK010000064.1"/>
</dbReference>
<protein>
    <submittedName>
        <fullName evidence="1">Uncharacterized protein</fullName>
    </submittedName>
</protein>
<evidence type="ECO:0000313" key="2">
    <source>
        <dbReference type="Proteomes" id="UP001246244"/>
    </source>
</evidence>
<name>A0ABU2D410_9EURY</name>
<accession>A0ABU2D410</accession>
<gene>
    <name evidence="1" type="ORF">RG963_13240</name>
</gene>
<keyword evidence="2" id="KW-1185">Reference proteome</keyword>
<reference evidence="2" key="1">
    <citation type="submission" date="2023-07" db="EMBL/GenBank/DDBJ databases">
        <title>Whole-genome sequencing of a new Methanosarcina sp. Z-7115.</title>
        <authorList>
            <person name="Zhilina T.N."/>
            <person name="Merkel A.Y."/>
        </authorList>
    </citation>
    <scope>NUCLEOTIDE SEQUENCE [LARGE SCALE GENOMIC DNA]</scope>
    <source>
        <strain evidence="2">Z-7115</strain>
    </source>
</reference>
<sequence length="52" mass="5763">MCSYISAGELFVNGQRLRQGDQARLYLERTLHVEIASASPAELIANLQTVEV</sequence>
<dbReference type="Proteomes" id="UP001246244">
    <property type="component" value="Unassembled WGS sequence"/>
</dbReference>